<organism evidence="2 3">
    <name type="scientific">Anas platyrhynchos</name>
    <name type="common">Mallard</name>
    <name type="synonym">Anas boschas</name>
    <dbReference type="NCBI Taxonomy" id="8839"/>
    <lineage>
        <taxon>Eukaryota</taxon>
        <taxon>Metazoa</taxon>
        <taxon>Chordata</taxon>
        <taxon>Craniata</taxon>
        <taxon>Vertebrata</taxon>
        <taxon>Euteleostomi</taxon>
        <taxon>Archelosauria</taxon>
        <taxon>Archosauria</taxon>
        <taxon>Dinosauria</taxon>
        <taxon>Saurischia</taxon>
        <taxon>Theropoda</taxon>
        <taxon>Coelurosauria</taxon>
        <taxon>Aves</taxon>
        <taxon>Neognathae</taxon>
        <taxon>Galloanserae</taxon>
        <taxon>Anseriformes</taxon>
        <taxon>Anatidae</taxon>
        <taxon>Anatinae</taxon>
        <taxon>Anas</taxon>
    </lineage>
</organism>
<dbReference type="Proteomes" id="UP000296049">
    <property type="component" value="Unassembled WGS sequence"/>
</dbReference>
<protein>
    <submittedName>
        <fullName evidence="2">Uncharacterized protein</fullName>
    </submittedName>
</protein>
<evidence type="ECO:0000313" key="3">
    <source>
        <dbReference type="Proteomes" id="UP000296049"/>
    </source>
</evidence>
<dbReference type="EMBL" id="KB742733">
    <property type="protein sequence ID" value="EOB04992.1"/>
    <property type="molecule type" value="Genomic_DNA"/>
</dbReference>
<feature type="compositionally biased region" description="Low complexity" evidence="1">
    <location>
        <begin position="34"/>
        <end position="54"/>
    </location>
</feature>
<dbReference type="AlphaFoldDB" id="R0K5H2"/>
<keyword evidence="3" id="KW-1185">Reference proteome</keyword>
<proteinExistence type="predicted"/>
<evidence type="ECO:0000313" key="2">
    <source>
        <dbReference type="EMBL" id="EOB04992.1"/>
    </source>
</evidence>
<name>R0K5H2_ANAPL</name>
<reference evidence="3" key="1">
    <citation type="journal article" date="2013" name="Nat. Genet.">
        <title>The duck genome and transcriptome provide insight into an avian influenza virus reservoir species.</title>
        <authorList>
            <person name="Huang Y."/>
            <person name="Li Y."/>
            <person name="Burt D.W."/>
            <person name="Chen H."/>
            <person name="Zhang Y."/>
            <person name="Qian W."/>
            <person name="Kim H."/>
            <person name="Gan S."/>
            <person name="Zhao Y."/>
            <person name="Li J."/>
            <person name="Yi K."/>
            <person name="Feng H."/>
            <person name="Zhu P."/>
            <person name="Li B."/>
            <person name="Liu Q."/>
            <person name="Fairley S."/>
            <person name="Magor K.E."/>
            <person name="Du Z."/>
            <person name="Hu X."/>
            <person name="Goodman L."/>
            <person name="Tafer H."/>
            <person name="Vignal A."/>
            <person name="Lee T."/>
            <person name="Kim K.W."/>
            <person name="Sheng Z."/>
            <person name="An Y."/>
            <person name="Searle S."/>
            <person name="Herrero J."/>
            <person name="Groenen M.A."/>
            <person name="Crooijmans R.P."/>
            <person name="Faraut T."/>
            <person name="Cai Q."/>
            <person name="Webster R.G."/>
            <person name="Aldridge J.R."/>
            <person name="Warren W.C."/>
            <person name="Bartschat S."/>
            <person name="Kehr S."/>
            <person name="Marz M."/>
            <person name="Stadler P.F."/>
            <person name="Smith J."/>
            <person name="Kraus R.H."/>
            <person name="Zhao Y."/>
            <person name="Ren L."/>
            <person name="Fei J."/>
            <person name="Morisson M."/>
            <person name="Kaiser P."/>
            <person name="Griffin D.K."/>
            <person name="Rao M."/>
            <person name="Pitel F."/>
            <person name="Wang J."/>
            <person name="Li N."/>
        </authorList>
    </citation>
    <scope>NUCLEOTIDE SEQUENCE [LARGE SCALE GENOMIC DNA]</scope>
</reference>
<feature type="region of interest" description="Disordered" evidence="1">
    <location>
        <begin position="30"/>
        <end position="74"/>
    </location>
</feature>
<evidence type="ECO:0000256" key="1">
    <source>
        <dbReference type="SAM" id="MobiDB-lite"/>
    </source>
</evidence>
<gene>
    <name evidence="2" type="ORF">Anapl_03350</name>
</gene>
<sequence length="154" mass="16286">MEKEHRVGWLCLVTAAAVKPGLSYHSCGTELEEGGSSPGPEIGSGAGSRSAARGVAERWRPPEGSGSGLREADEGLVLQEDQGEVMVAKIIEVMFELACWGHHGTSMTVPFPPTPPCPLCGSAFVYFSIICSCVQPAANCCPPSPHLLWSLDFD</sequence>
<accession>R0K5H2</accession>